<evidence type="ECO:0000256" key="9">
    <source>
        <dbReference type="ARBA" id="ARBA00022723"/>
    </source>
</evidence>
<dbReference type="GO" id="GO:0005509">
    <property type="term" value="F:calcium ion binding"/>
    <property type="evidence" value="ECO:0007669"/>
    <property type="project" value="InterPro"/>
</dbReference>
<keyword evidence="19" id="KW-1185">Reference proteome</keyword>
<keyword evidence="12" id="KW-0653">Protein transport</keyword>
<evidence type="ECO:0000313" key="18">
    <source>
        <dbReference type="EMBL" id="KAK2716671.1"/>
    </source>
</evidence>
<evidence type="ECO:0000256" key="1">
    <source>
        <dbReference type="ARBA" id="ARBA00004123"/>
    </source>
</evidence>
<gene>
    <name evidence="18" type="ORF">QYM36_006975</name>
</gene>
<comment type="similarity">
    <text evidence="16">Belongs to the calcineurin regulatory subunit family. CHP subfamily.</text>
</comment>
<evidence type="ECO:0000256" key="5">
    <source>
        <dbReference type="ARBA" id="ARBA00022475"/>
    </source>
</evidence>
<keyword evidence="11" id="KW-0106">Calcium</keyword>
<evidence type="ECO:0000256" key="3">
    <source>
        <dbReference type="ARBA" id="ARBA00004496"/>
    </source>
</evidence>
<dbReference type="EMBL" id="JAVRJZ010000011">
    <property type="protein sequence ID" value="KAK2716671.1"/>
    <property type="molecule type" value="Genomic_DNA"/>
</dbReference>
<dbReference type="InterPro" id="IPR018247">
    <property type="entry name" value="EF_Hand_1_Ca_BS"/>
</dbReference>
<name>A0AA88I1Y5_ARTSF</name>
<evidence type="ECO:0000256" key="6">
    <source>
        <dbReference type="ARBA" id="ARBA00022490"/>
    </source>
</evidence>
<comment type="caution">
    <text evidence="18">The sequence shown here is derived from an EMBL/GenBank/DDBJ whole genome shotgun (WGS) entry which is preliminary data.</text>
</comment>
<evidence type="ECO:0000256" key="13">
    <source>
        <dbReference type="ARBA" id="ARBA00023136"/>
    </source>
</evidence>
<evidence type="ECO:0000256" key="8">
    <source>
        <dbReference type="ARBA" id="ARBA00022707"/>
    </source>
</evidence>
<evidence type="ECO:0000256" key="12">
    <source>
        <dbReference type="ARBA" id="ARBA00022927"/>
    </source>
</evidence>
<dbReference type="Gene3D" id="1.10.238.10">
    <property type="entry name" value="EF-hand"/>
    <property type="match status" value="1"/>
</dbReference>
<sequence length="202" mass="23503">MEYIRHYVANLFSDIFKDHKKKLQPKEMADIEKETGFTENQIERLYSRFVSLDKGNYGFLTREDFMRIPELAINPIGDLIISSFFPERSNSITFPQFLHVLVHFQQIGNRNGEGLTSRMKKLRFAFNVFDQSCDGYITKDELLSVLQMMVGSFVDEKEISDVAERIMLEADADRERGLSFDKFCNALAKTDVEKKLSIKFLD</sequence>
<evidence type="ECO:0000256" key="10">
    <source>
        <dbReference type="ARBA" id="ARBA00022737"/>
    </source>
</evidence>
<dbReference type="InterPro" id="IPR011992">
    <property type="entry name" value="EF-hand-dom_pair"/>
</dbReference>
<feature type="domain" description="EF-hand" evidence="17">
    <location>
        <begin position="117"/>
        <end position="152"/>
    </location>
</feature>
<reference evidence="18" key="1">
    <citation type="submission" date="2023-07" db="EMBL/GenBank/DDBJ databases">
        <title>Chromosome-level genome assembly of Artemia franciscana.</title>
        <authorList>
            <person name="Jo E."/>
        </authorList>
    </citation>
    <scope>NUCLEOTIDE SEQUENCE</scope>
    <source>
        <tissue evidence="18">Whole body</tissue>
    </source>
</reference>
<dbReference type="CDD" id="cd00051">
    <property type="entry name" value="EFh"/>
    <property type="match status" value="1"/>
</dbReference>
<keyword evidence="4" id="KW-0813">Transport</keyword>
<dbReference type="GO" id="GO:0005737">
    <property type="term" value="C:cytoplasm"/>
    <property type="evidence" value="ECO:0007669"/>
    <property type="project" value="UniProtKB-SubCell"/>
</dbReference>
<comment type="subcellular location">
    <subcellularLocation>
        <location evidence="2">Cell membrane</location>
    </subcellularLocation>
    <subcellularLocation>
        <location evidence="3">Cytoplasm</location>
    </subcellularLocation>
    <subcellularLocation>
        <location evidence="1">Nucleus</location>
    </subcellularLocation>
</comment>
<keyword evidence="14" id="KW-0539">Nucleus</keyword>
<keyword evidence="10" id="KW-0677">Repeat</keyword>
<evidence type="ECO:0000256" key="11">
    <source>
        <dbReference type="ARBA" id="ARBA00022837"/>
    </source>
</evidence>
<dbReference type="Proteomes" id="UP001187531">
    <property type="component" value="Unassembled WGS sequence"/>
</dbReference>
<dbReference type="AlphaFoldDB" id="A0AA88I1Y5"/>
<keyword evidence="9" id="KW-0479">Metal-binding</keyword>
<dbReference type="PROSITE" id="PS50222">
    <property type="entry name" value="EF_HAND_2"/>
    <property type="match status" value="1"/>
</dbReference>
<proteinExistence type="inferred from homology"/>
<evidence type="ECO:0000256" key="14">
    <source>
        <dbReference type="ARBA" id="ARBA00023242"/>
    </source>
</evidence>
<dbReference type="Pfam" id="PF13499">
    <property type="entry name" value="EF-hand_7"/>
    <property type="match status" value="1"/>
</dbReference>
<evidence type="ECO:0000256" key="16">
    <source>
        <dbReference type="ARBA" id="ARBA00038164"/>
    </source>
</evidence>
<protein>
    <recommendedName>
        <fullName evidence="17">EF-hand domain-containing protein</fullName>
    </recommendedName>
</protein>
<dbReference type="InterPro" id="IPR002048">
    <property type="entry name" value="EF_hand_dom"/>
</dbReference>
<dbReference type="GO" id="GO:0015031">
    <property type="term" value="P:protein transport"/>
    <property type="evidence" value="ECO:0007669"/>
    <property type="project" value="UniProtKB-KW"/>
</dbReference>
<keyword evidence="8" id="KW-0519">Myristate</keyword>
<evidence type="ECO:0000313" key="19">
    <source>
        <dbReference type="Proteomes" id="UP001187531"/>
    </source>
</evidence>
<keyword evidence="5" id="KW-1003">Cell membrane</keyword>
<dbReference type="PROSITE" id="PS00018">
    <property type="entry name" value="EF_HAND_1"/>
    <property type="match status" value="1"/>
</dbReference>
<keyword evidence="7" id="KW-0597">Phosphoprotein</keyword>
<accession>A0AA88I1Y5</accession>
<keyword evidence="15" id="KW-0449">Lipoprotein</keyword>
<dbReference type="PANTHER" id="PTHR46002">
    <property type="entry name" value="EG:114D9.1 PROTEIN-RELATED"/>
    <property type="match status" value="1"/>
</dbReference>
<evidence type="ECO:0000256" key="15">
    <source>
        <dbReference type="ARBA" id="ARBA00023288"/>
    </source>
</evidence>
<evidence type="ECO:0000256" key="7">
    <source>
        <dbReference type="ARBA" id="ARBA00022553"/>
    </source>
</evidence>
<organism evidence="18 19">
    <name type="scientific">Artemia franciscana</name>
    <name type="common">Brine shrimp</name>
    <name type="synonym">Artemia sanfranciscana</name>
    <dbReference type="NCBI Taxonomy" id="6661"/>
    <lineage>
        <taxon>Eukaryota</taxon>
        <taxon>Metazoa</taxon>
        <taxon>Ecdysozoa</taxon>
        <taxon>Arthropoda</taxon>
        <taxon>Crustacea</taxon>
        <taxon>Branchiopoda</taxon>
        <taxon>Anostraca</taxon>
        <taxon>Artemiidae</taxon>
        <taxon>Artemia</taxon>
    </lineage>
</organism>
<evidence type="ECO:0000256" key="2">
    <source>
        <dbReference type="ARBA" id="ARBA00004236"/>
    </source>
</evidence>
<evidence type="ECO:0000256" key="4">
    <source>
        <dbReference type="ARBA" id="ARBA00022448"/>
    </source>
</evidence>
<dbReference type="GO" id="GO:0005634">
    <property type="term" value="C:nucleus"/>
    <property type="evidence" value="ECO:0007669"/>
    <property type="project" value="UniProtKB-SubCell"/>
</dbReference>
<dbReference type="SMART" id="SM00054">
    <property type="entry name" value="EFh"/>
    <property type="match status" value="2"/>
</dbReference>
<keyword evidence="13" id="KW-0472">Membrane</keyword>
<keyword evidence="6" id="KW-0963">Cytoplasm</keyword>
<dbReference type="SUPFAM" id="SSF47473">
    <property type="entry name" value="EF-hand"/>
    <property type="match status" value="1"/>
</dbReference>
<evidence type="ECO:0000259" key="17">
    <source>
        <dbReference type="PROSITE" id="PS50222"/>
    </source>
</evidence>
<dbReference type="InterPro" id="IPR051875">
    <property type="entry name" value="Calcineurin_B_homologous"/>
</dbReference>
<dbReference type="GO" id="GO:0005886">
    <property type="term" value="C:plasma membrane"/>
    <property type="evidence" value="ECO:0007669"/>
    <property type="project" value="UniProtKB-SubCell"/>
</dbReference>